<proteinExistence type="predicted"/>
<evidence type="ECO:0000313" key="2">
    <source>
        <dbReference type="EMBL" id="MET4755435.1"/>
    </source>
</evidence>
<gene>
    <name evidence="2" type="ORF">V5J35_000627</name>
</gene>
<keyword evidence="3" id="KW-1185">Reference proteome</keyword>
<organism evidence="2 3">
    <name type="scientific">Endozoicomonas lisbonensis</name>
    <dbReference type="NCBI Taxonomy" id="3120522"/>
    <lineage>
        <taxon>Bacteria</taxon>
        <taxon>Pseudomonadati</taxon>
        <taxon>Pseudomonadota</taxon>
        <taxon>Gammaproteobacteria</taxon>
        <taxon>Oceanospirillales</taxon>
        <taxon>Endozoicomonadaceae</taxon>
        <taxon>Endozoicomonas</taxon>
    </lineage>
</organism>
<feature type="region of interest" description="Disordered" evidence="1">
    <location>
        <begin position="48"/>
        <end position="69"/>
    </location>
</feature>
<protein>
    <recommendedName>
        <fullName evidence="4">Terminase small subunit</fullName>
    </recommendedName>
</protein>
<name>A0ABV2SCE0_9GAMM</name>
<dbReference type="EMBL" id="JBEWTB010000002">
    <property type="protein sequence ID" value="MET4755435.1"/>
    <property type="molecule type" value="Genomic_DNA"/>
</dbReference>
<reference evidence="2 3" key="1">
    <citation type="submission" date="2024-06" db="EMBL/GenBank/DDBJ databases">
        <title>Genomic Encyclopedia of Type Strains, Phase V (KMG-V): Genome sequencing to study the core and pangenomes of soil and plant-associated prokaryotes.</title>
        <authorList>
            <person name="Whitman W."/>
        </authorList>
    </citation>
    <scope>NUCLEOTIDE SEQUENCE [LARGE SCALE GENOMIC DNA]</scope>
    <source>
        <strain evidence="2 3">NE40</strain>
    </source>
</reference>
<evidence type="ECO:0000313" key="3">
    <source>
        <dbReference type="Proteomes" id="UP001549366"/>
    </source>
</evidence>
<accession>A0ABV2SCE0</accession>
<evidence type="ECO:0000256" key="1">
    <source>
        <dbReference type="SAM" id="MobiDB-lite"/>
    </source>
</evidence>
<evidence type="ECO:0008006" key="4">
    <source>
        <dbReference type="Google" id="ProtNLM"/>
    </source>
</evidence>
<comment type="caution">
    <text evidence="2">The sequence shown here is derived from an EMBL/GenBank/DDBJ whole genome shotgun (WGS) entry which is preliminary data.</text>
</comment>
<sequence>MALLSQSEFAKRQGWSRQYVGKLVRSGKITLINGKIDSERALAAIKAQSEPSTELRTRPRSEAVLPSAPTDSRQAVDFVTARTMREAFRAKMARMEYEEKAGKLTDASKVKADAFRAARIVRDALLGLPDRLSDILAAENDPAEIRQLLIVELEALLNELSNQ</sequence>
<dbReference type="Proteomes" id="UP001549366">
    <property type="component" value="Unassembled WGS sequence"/>
</dbReference>
<dbReference type="RefSeq" id="WP_354009859.1">
    <property type="nucleotide sequence ID" value="NZ_JBEWTA010000001.1"/>
</dbReference>